<dbReference type="Proteomes" id="UP000824134">
    <property type="component" value="Unassembled WGS sequence"/>
</dbReference>
<organism evidence="1 2">
    <name type="scientific">Candidatus Rothia avicola</name>
    <dbReference type="NCBI Taxonomy" id="2840478"/>
    <lineage>
        <taxon>Bacteria</taxon>
        <taxon>Bacillati</taxon>
        <taxon>Actinomycetota</taxon>
        <taxon>Actinomycetes</taxon>
        <taxon>Micrococcales</taxon>
        <taxon>Micrococcaceae</taxon>
        <taxon>Rothia</taxon>
    </lineage>
</organism>
<comment type="caution">
    <text evidence="1">The sequence shown here is derived from an EMBL/GenBank/DDBJ whole genome shotgun (WGS) entry which is preliminary data.</text>
</comment>
<protein>
    <submittedName>
        <fullName evidence="1">Uncharacterized protein</fullName>
    </submittedName>
</protein>
<evidence type="ECO:0000313" key="2">
    <source>
        <dbReference type="Proteomes" id="UP000824134"/>
    </source>
</evidence>
<proteinExistence type="predicted"/>
<accession>A0A9D1ZSW9</accession>
<evidence type="ECO:0000313" key="1">
    <source>
        <dbReference type="EMBL" id="HIY95209.1"/>
    </source>
</evidence>
<dbReference type="EMBL" id="DXCN01000046">
    <property type="protein sequence ID" value="HIY95209.1"/>
    <property type="molecule type" value="Genomic_DNA"/>
</dbReference>
<dbReference type="AlphaFoldDB" id="A0A9D1ZSW9"/>
<gene>
    <name evidence="1" type="ORF">H9821_06040</name>
</gene>
<reference evidence="1" key="2">
    <citation type="submission" date="2021-04" db="EMBL/GenBank/DDBJ databases">
        <authorList>
            <person name="Gilroy R."/>
        </authorList>
    </citation>
    <scope>NUCLEOTIDE SEQUENCE</scope>
    <source>
        <strain evidence="1">ChiHjej12B11-9195</strain>
    </source>
</reference>
<name>A0A9D1ZSW9_9MICC</name>
<sequence length="50" mass="5108">MSAISTAQQLTDVLSAGTSVLDIAIRYRAGSLPLDGVALCARDGQTSAEL</sequence>
<reference evidence="1" key="1">
    <citation type="journal article" date="2021" name="PeerJ">
        <title>Extensive microbial diversity within the chicken gut microbiome revealed by metagenomics and culture.</title>
        <authorList>
            <person name="Gilroy R."/>
            <person name="Ravi A."/>
            <person name="Getino M."/>
            <person name="Pursley I."/>
            <person name="Horton D.L."/>
            <person name="Alikhan N.F."/>
            <person name="Baker D."/>
            <person name="Gharbi K."/>
            <person name="Hall N."/>
            <person name="Watson M."/>
            <person name="Adriaenssens E.M."/>
            <person name="Foster-Nyarko E."/>
            <person name="Jarju S."/>
            <person name="Secka A."/>
            <person name="Antonio M."/>
            <person name="Oren A."/>
            <person name="Chaudhuri R.R."/>
            <person name="La Ragione R."/>
            <person name="Hildebrand F."/>
            <person name="Pallen M.J."/>
        </authorList>
    </citation>
    <scope>NUCLEOTIDE SEQUENCE</scope>
    <source>
        <strain evidence="1">ChiHjej12B11-9195</strain>
    </source>
</reference>